<feature type="region of interest" description="Disordered" evidence="1">
    <location>
        <begin position="170"/>
        <end position="253"/>
    </location>
</feature>
<feature type="compositionally biased region" description="Low complexity" evidence="1">
    <location>
        <begin position="195"/>
        <end position="221"/>
    </location>
</feature>
<name>A0A495K0Z5_WILMA</name>
<keyword evidence="2" id="KW-1133">Transmembrane helix</keyword>
<feature type="compositionally biased region" description="Low complexity" evidence="1">
    <location>
        <begin position="1"/>
        <end position="20"/>
    </location>
</feature>
<evidence type="ECO:0000256" key="2">
    <source>
        <dbReference type="SAM" id="Phobius"/>
    </source>
</evidence>
<feature type="compositionally biased region" description="Basic and acidic residues" evidence="1">
    <location>
        <begin position="238"/>
        <end position="253"/>
    </location>
</feature>
<feature type="transmembrane region" description="Helical" evidence="2">
    <location>
        <begin position="132"/>
        <end position="153"/>
    </location>
</feature>
<keyword evidence="2" id="KW-0472">Membrane</keyword>
<feature type="transmembrane region" description="Helical" evidence="2">
    <location>
        <begin position="75"/>
        <end position="97"/>
    </location>
</feature>
<evidence type="ECO:0000313" key="4">
    <source>
        <dbReference type="Proteomes" id="UP000274762"/>
    </source>
</evidence>
<feature type="region of interest" description="Disordered" evidence="1">
    <location>
        <begin position="1"/>
        <end position="21"/>
    </location>
</feature>
<gene>
    <name evidence="3" type="ORF">DFJ75_0910</name>
</gene>
<comment type="caution">
    <text evidence="3">The sequence shown here is derived from an EMBL/GenBank/DDBJ whole genome shotgun (WGS) entry which is preliminary data.</text>
</comment>
<proteinExistence type="predicted"/>
<feature type="transmembrane region" description="Helical" evidence="2">
    <location>
        <begin position="104"/>
        <end position="126"/>
    </location>
</feature>
<dbReference type="AlphaFoldDB" id="A0A495K0Z5"/>
<dbReference type="OrthoDB" id="4375088at2"/>
<protein>
    <submittedName>
        <fullName evidence="3">Uncharacterized protein</fullName>
    </submittedName>
</protein>
<feature type="compositionally biased region" description="Pro residues" evidence="1">
    <location>
        <begin position="180"/>
        <end position="194"/>
    </location>
</feature>
<reference evidence="3 4" key="1">
    <citation type="submission" date="2018-10" db="EMBL/GenBank/DDBJ databases">
        <title>Sequencing the genomes of 1000 actinobacteria strains.</title>
        <authorList>
            <person name="Klenk H.-P."/>
        </authorList>
    </citation>
    <scope>NUCLEOTIDE SEQUENCE [LARGE SCALE GENOMIC DNA]</scope>
    <source>
        <strain evidence="3 4">DSM 44343</strain>
    </source>
</reference>
<keyword evidence="2" id="KW-0812">Transmembrane</keyword>
<dbReference type="Proteomes" id="UP000274762">
    <property type="component" value="Unassembled WGS sequence"/>
</dbReference>
<dbReference type="EMBL" id="RBKV01000001">
    <property type="protein sequence ID" value="RKR94119.1"/>
    <property type="molecule type" value="Genomic_DNA"/>
</dbReference>
<dbReference type="RefSeq" id="WP_120802638.1">
    <property type="nucleotide sequence ID" value="NZ_CBCRXS010000010.1"/>
</dbReference>
<organism evidence="3 4">
    <name type="scientific">Williamsia marianensis</name>
    <dbReference type="NCBI Taxonomy" id="85044"/>
    <lineage>
        <taxon>Bacteria</taxon>
        <taxon>Bacillati</taxon>
        <taxon>Actinomycetota</taxon>
        <taxon>Actinomycetes</taxon>
        <taxon>Mycobacteriales</taxon>
        <taxon>Nocardiaceae</taxon>
        <taxon>Williamsia</taxon>
    </lineage>
</organism>
<feature type="transmembrane region" description="Helical" evidence="2">
    <location>
        <begin position="36"/>
        <end position="55"/>
    </location>
</feature>
<evidence type="ECO:0000256" key="1">
    <source>
        <dbReference type="SAM" id="MobiDB-lite"/>
    </source>
</evidence>
<sequence>MSVTPPSYSQGPYGGSSPESPNKPALASPMAIATELWALIILAQCVVFGGQYQVAFDAADEVSRDMPEGDLPDGAIWVVYVIVGLTLAAVFGVLAWLARSGRNWARLVLGFVSFYLVVQTVSAFFIEEADHWTMIPTVIGGVAALGAGVLLMHRDSDKYCKDMAAWRKSQSHKGGQAPWPQGPPGGYPPNPTYPNPYQQYPQQPYQQQYYGAPEYQQGGYQHPAGPDNSPPSEPGNTDPRRSDDAGSDTGERK</sequence>
<accession>A0A495K0Z5</accession>
<evidence type="ECO:0000313" key="3">
    <source>
        <dbReference type="EMBL" id="RKR94119.1"/>
    </source>
</evidence>